<dbReference type="InterPro" id="IPR027278">
    <property type="entry name" value="ACCD_DCysDesulf"/>
</dbReference>
<dbReference type="GO" id="GO:0019148">
    <property type="term" value="F:D-cysteine desulfhydrase activity"/>
    <property type="evidence" value="ECO:0007669"/>
    <property type="project" value="UniProtKB-EC"/>
</dbReference>
<gene>
    <name evidence="7" type="primary">dcyD_2</name>
    <name evidence="7" type="ORF">ERS852407_02216</name>
</gene>
<name>A0A174DAW9_9FIRM</name>
<comment type="cofactor">
    <cofactor evidence="1">
        <name>pyridoxal 5'-phosphate</name>
        <dbReference type="ChEBI" id="CHEBI:597326"/>
    </cofactor>
</comment>
<evidence type="ECO:0000313" key="7">
    <source>
        <dbReference type="EMBL" id="CUO22791.1"/>
    </source>
</evidence>
<evidence type="ECO:0000256" key="5">
    <source>
        <dbReference type="PIRSR" id="PIRSR006278-2"/>
    </source>
</evidence>
<dbReference type="PIRSF" id="PIRSF006278">
    <property type="entry name" value="ACCD_DCysDesulf"/>
    <property type="match status" value="1"/>
</dbReference>
<evidence type="ECO:0000256" key="3">
    <source>
        <dbReference type="ARBA" id="ARBA00022898"/>
    </source>
</evidence>
<dbReference type="InterPro" id="IPR036052">
    <property type="entry name" value="TrpB-like_PALP_sf"/>
</dbReference>
<organism evidence="7 8">
    <name type="scientific">Hungatella hathewayi</name>
    <dbReference type="NCBI Taxonomy" id="154046"/>
    <lineage>
        <taxon>Bacteria</taxon>
        <taxon>Bacillati</taxon>
        <taxon>Bacillota</taxon>
        <taxon>Clostridia</taxon>
        <taxon>Lachnospirales</taxon>
        <taxon>Lachnospiraceae</taxon>
        <taxon>Hungatella</taxon>
    </lineage>
</organism>
<dbReference type="EC" id="4.4.1.15" evidence="7"/>
<dbReference type="Pfam" id="PF00291">
    <property type="entry name" value="PALP"/>
    <property type="match status" value="1"/>
</dbReference>
<dbReference type="PANTHER" id="PTHR43780">
    <property type="entry name" value="1-AMINOCYCLOPROPANE-1-CARBOXYLATE DEAMINASE-RELATED"/>
    <property type="match status" value="1"/>
</dbReference>
<reference evidence="7 8" key="1">
    <citation type="submission" date="2015-09" db="EMBL/GenBank/DDBJ databases">
        <authorList>
            <consortium name="Pathogen Informatics"/>
        </authorList>
    </citation>
    <scope>NUCLEOTIDE SEQUENCE [LARGE SCALE GENOMIC DNA]</scope>
    <source>
        <strain evidence="7 8">2789STDY5608850</strain>
    </source>
</reference>
<evidence type="ECO:0000313" key="8">
    <source>
        <dbReference type="Proteomes" id="UP000095651"/>
    </source>
</evidence>
<feature type="modified residue" description="N6-(pyridoxal phosphate)lysine" evidence="5">
    <location>
        <position position="58"/>
    </location>
</feature>
<evidence type="ECO:0000259" key="6">
    <source>
        <dbReference type="Pfam" id="PF00291"/>
    </source>
</evidence>
<accession>A0A174DAW9</accession>
<dbReference type="Proteomes" id="UP000095651">
    <property type="component" value="Unassembled WGS sequence"/>
</dbReference>
<feature type="active site" description="Nucleophile" evidence="4">
    <location>
        <position position="85"/>
    </location>
</feature>
<protein>
    <submittedName>
        <fullName evidence="7">D-cysteine desulfhydrase</fullName>
        <ecNumber evidence="7">3.5.-.-</ecNumber>
        <ecNumber evidence="7">4.4.1.15</ecNumber>
    </submittedName>
</protein>
<keyword evidence="7" id="KW-0456">Lyase</keyword>
<comment type="similarity">
    <text evidence="2">Belongs to the ACC deaminase/D-cysteine desulfhydrase family.</text>
</comment>
<dbReference type="EC" id="3.5.-.-" evidence="7"/>
<evidence type="ECO:0000256" key="2">
    <source>
        <dbReference type="ARBA" id="ARBA00008639"/>
    </source>
</evidence>
<feature type="domain" description="Tryptophan synthase beta chain-like PALP" evidence="6">
    <location>
        <begin position="20"/>
        <end position="337"/>
    </location>
</feature>
<keyword evidence="7" id="KW-0378">Hydrolase</keyword>
<dbReference type="Gene3D" id="3.40.50.1100">
    <property type="match status" value="2"/>
</dbReference>
<dbReference type="GO" id="GO:0016787">
    <property type="term" value="F:hydrolase activity"/>
    <property type="evidence" value="ECO:0007669"/>
    <property type="project" value="UniProtKB-KW"/>
</dbReference>
<dbReference type="SUPFAM" id="SSF53686">
    <property type="entry name" value="Tryptophan synthase beta subunit-like PLP-dependent enzymes"/>
    <property type="match status" value="1"/>
</dbReference>
<proteinExistence type="inferred from homology"/>
<dbReference type="RefSeq" id="WP_081034213.1">
    <property type="nucleotide sequence ID" value="NZ_CABIXC010000004.1"/>
</dbReference>
<dbReference type="GO" id="GO:1901605">
    <property type="term" value="P:alpha-amino acid metabolic process"/>
    <property type="evidence" value="ECO:0007669"/>
    <property type="project" value="UniProtKB-ARBA"/>
</dbReference>
<keyword evidence="3 5" id="KW-0663">Pyridoxal phosphate</keyword>
<dbReference type="EMBL" id="CYZE01000004">
    <property type="protein sequence ID" value="CUO22791.1"/>
    <property type="molecule type" value="Genomic_DNA"/>
</dbReference>
<dbReference type="AlphaFoldDB" id="A0A174DAW9"/>
<evidence type="ECO:0000256" key="1">
    <source>
        <dbReference type="ARBA" id="ARBA00001933"/>
    </source>
</evidence>
<evidence type="ECO:0000256" key="4">
    <source>
        <dbReference type="PIRSR" id="PIRSR006278-1"/>
    </source>
</evidence>
<dbReference type="PANTHER" id="PTHR43780:SF2">
    <property type="entry name" value="1-AMINOCYCLOPROPANE-1-CARBOXYLATE DEAMINASE-RELATED"/>
    <property type="match status" value="1"/>
</dbReference>
<sequence length="354" mass="38555">MSMTAKEAEKLFEKLTKAELGFFPTPFYRLDRLSKELGVNLYIKRDDFTGMSLFGGNKVRKLQYLMGDAMSRGCEYVFTFGATQSNHAMQTAAACRRCGLKPVLYLVAIVKPDEDDLRANLLLDRIMDAEVHIVEIQAGETEEEAEDRAVILAREHMARLNKEAGRHVCYEVPMGGASPVGSVGFIEGYVELEKQLSAMDIQADYVFHATGTGGTMAGLAAGRNLVGSETGIISINVSAKDPEYPKRTAALANESLKLIGAGITVDAERDICTDLNYYLPGYEIPNEAASEAIKLLAVKEGLLTDPVYTGKAFAGMLDYIRTKKVPAGSNVVFWHTGGATALFAEKEILGDLSK</sequence>
<dbReference type="InterPro" id="IPR001926">
    <property type="entry name" value="TrpB-like_PALP"/>
</dbReference>